<dbReference type="Gramene" id="Pp3c7_23130V3.2">
    <property type="protein sequence ID" value="Pp3c7_23130V3.2"/>
    <property type="gene ID" value="Pp3c7_23130"/>
</dbReference>
<dbReference type="PROSITE" id="PS50090">
    <property type="entry name" value="MYB_LIKE"/>
    <property type="match status" value="1"/>
</dbReference>
<organism evidence="3">
    <name type="scientific">Physcomitrium patens</name>
    <name type="common">Spreading-leaved earth moss</name>
    <name type="synonym">Physcomitrella patens</name>
    <dbReference type="NCBI Taxonomy" id="3218"/>
    <lineage>
        <taxon>Eukaryota</taxon>
        <taxon>Viridiplantae</taxon>
        <taxon>Streptophyta</taxon>
        <taxon>Embryophyta</taxon>
        <taxon>Bryophyta</taxon>
        <taxon>Bryophytina</taxon>
        <taxon>Bryopsida</taxon>
        <taxon>Funariidae</taxon>
        <taxon>Funariales</taxon>
        <taxon>Funariaceae</taxon>
        <taxon>Physcomitrium</taxon>
    </lineage>
</organism>
<dbReference type="Gramene" id="Pp3c7_23130V3.1">
    <property type="protein sequence ID" value="Pp3c7_23130V3.1"/>
    <property type="gene ID" value="Pp3c7_23130"/>
</dbReference>
<dbReference type="EMBL" id="ABEU02000007">
    <property type="protein sequence ID" value="PNR51546.1"/>
    <property type="molecule type" value="Genomic_DNA"/>
</dbReference>
<accession>A0A2K1KCN6</accession>
<feature type="compositionally biased region" description="Polar residues" evidence="1">
    <location>
        <begin position="121"/>
        <end position="149"/>
    </location>
</feature>
<dbReference type="PaxDb" id="3218-PP1S2_110V6.1"/>
<protein>
    <recommendedName>
        <fullName evidence="2">Myb-like domain-containing protein</fullName>
    </recommendedName>
</protein>
<dbReference type="InParanoid" id="A0A2K1KCN6"/>
<dbReference type="PANTHER" id="PTHR33492">
    <property type="entry name" value="OSJNBA0043A12.37 PROTEIN-RELATED"/>
    <property type="match status" value="1"/>
</dbReference>
<dbReference type="Gene3D" id="1.10.10.60">
    <property type="entry name" value="Homeodomain-like"/>
    <property type="match status" value="1"/>
</dbReference>
<feature type="region of interest" description="Disordered" evidence="1">
    <location>
        <begin position="402"/>
        <end position="439"/>
    </location>
</feature>
<feature type="compositionally biased region" description="Basic and acidic residues" evidence="1">
    <location>
        <begin position="235"/>
        <end position="247"/>
    </location>
</feature>
<sequence>MIAFWFGNFLYVVCKVINSTHANCGRQILKQLREQVDHITALAGFQFVPNGQASGGQRESVVRARPSPGNRRIGEPFEGGRGQPISSNRLKGEKFEDGSCVRGANPISSAGPVEEHIPASQAAQTIPSSLPTKSHGNQNIASLAGSQSAPDVCFGGNCGEPPPSTQSPGLTSRLPWDQAERIAPLVGHRTMSYSRPPWNHVEHVSFKAGTQPASSCRSAMDVDGAEKGVTPQSDRNVDARSISKDPVTERTYKTGKWTPAETLILVHLRRDHFVKYPGQANRRNVRASAAERWSEVEDEMFKRNIMRSKSQCQEKWEQLASDFRKVYDHQRNHVPLGEPGYFQMNSAERKERMLRFPKAQLDEAVYNALCEWYPRSSQVSSLGELPDNISDDVAAVSRGNLTNDAPASEEHRPVQEDGIGDSNSPHLTKRRRLSTKASEGAFSTIANNQKESLNVNSMFVVQDREDARHKLLLEMNAKKHRETLELKARIHQDKLIIEKERLQQSAALGQGYIAAMLSIADALKAIGESLKKDKSG</sequence>
<feature type="region of interest" description="Disordered" evidence="1">
    <location>
        <begin position="224"/>
        <end position="247"/>
    </location>
</feature>
<reference evidence="3 5" key="2">
    <citation type="journal article" date="2018" name="Plant J.">
        <title>The Physcomitrella patens chromosome-scale assembly reveals moss genome structure and evolution.</title>
        <authorList>
            <person name="Lang D."/>
            <person name="Ullrich K.K."/>
            <person name="Murat F."/>
            <person name="Fuchs J."/>
            <person name="Jenkins J."/>
            <person name="Haas F.B."/>
            <person name="Piednoel M."/>
            <person name="Gundlach H."/>
            <person name="Van Bel M."/>
            <person name="Meyberg R."/>
            <person name="Vives C."/>
            <person name="Morata J."/>
            <person name="Symeonidi A."/>
            <person name="Hiss M."/>
            <person name="Muchero W."/>
            <person name="Kamisugi Y."/>
            <person name="Saleh O."/>
            <person name="Blanc G."/>
            <person name="Decker E.L."/>
            <person name="van Gessel N."/>
            <person name="Grimwood J."/>
            <person name="Hayes R.D."/>
            <person name="Graham S.W."/>
            <person name="Gunter L.E."/>
            <person name="McDaniel S.F."/>
            <person name="Hoernstein S.N.W."/>
            <person name="Larsson A."/>
            <person name="Li F.W."/>
            <person name="Perroud P.F."/>
            <person name="Phillips J."/>
            <person name="Ranjan P."/>
            <person name="Rokshar D.S."/>
            <person name="Rothfels C.J."/>
            <person name="Schneider L."/>
            <person name="Shu S."/>
            <person name="Stevenson D.W."/>
            <person name="Thummler F."/>
            <person name="Tillich M."/>
            <person name="Villarreal Aguilar J.C."/>
            <person name="Widiez T."/>
            <person name="Wong G.K."/>
            <person name="Wymore A."/>
            <person name="Zhang Y."/>
            <person name="Zimmer A.D."/>
            <person name="Quatrano R.S."/>
            <person name="Mayer K.F.X."/>
            <person name="Goodstein D."/>
            <person name="Casacuberta J.M."/>
            <person name="Vandepoele K."/>
            <person name="Reski R."/>
            <person name="Cuming A.C."/>
            <person name="Tuskan G.A."/>
            <person name="Maumus F."/>
            <person name="Salse J."/>
            <person name="Schmutz J."/>
            <person name="Rensing S.A."/>
        </authorList>
    </citation>
    <scope>NUCLEOTIDE SEQUENCE [LARGE SCALE GENOMIC DNA]</scope>
    <source>
        <strain evidence="4 5">cv. Gransden 2004</strain>
    </source>
</reference>
<evidence type="ECO:0000256" key="1">
    <source>
        <dbReference type="SAM" id="MobiDB-lite"/>
    </source>
</evidence>
<dbReference type="Pfam" id="PF13837">
    <property type="entry name" value="Myb_DNA-bind_4"/>
    <property type="match status" value="1"/>
</dbReference>
<evidence type="ECO:0000313" key="5">
    <source>
        <dbReference type="Proteomes" id="UP000006727"/>
    </source>
</evidence>
<reference evidence="3 5" key="1">
    <citation type="journal article" date="2008" name="Science">
        <title>The Physcomitrella genome reveals evolutionary insights into the conquest of land by plants.</title>
        <authorList>
            <person name="Rensing S."/>
            <person name="Lang D."/>
            <person name="Zimmer A."/>
            <person name="Terry A."/>
            <person name="Salamov A."/>
            <person name="Shapiro H."/>
            <person name="Nishiyama T."/>
            <person name="Perroud P.-F."/>
            <person name="Lindquist E."/>
            <person name="Kamisugi Y."/>
            <person name="Tanahashi T."/>
            <person name="Sakakibara K."/>
            <person name="Fujita T."/>
            <person name="Oishi K."/>
            <person name="Shin-I T."/>
            <person name="Kuroki Y."/>
            <person name="Toyoda A."/>
            <person name="Suzuki Y."/>
            <person name="Hashimoto A."/>
            <person name="Yamaguchi K."/>
            <person name="Sugano A."/>
            <person name="Kohara Y."/>
            <person name="Fujiyama A."/>
            <person name="Anterola A."/>
            <person name="Aoki S."/>
            <person name="Ashton N."/>
            <person name="Barbazuk W.B."/>
            <person name="Barker E."/>
            <person name="Bennetzen J."/>
            <person name="Bezanilla M."/>
            <person name="Blankenship R."/>
            <person name="Cho S.H."/>
            <person name="Dutcher S."/>
            <person name="Estelle M."/>
            <person name="Fawcett J.A."/>
            <person name="Gundlach H."/>
            <person name="Hanada K."/>
            <person name="Heyl A."/>
            <person name="Hicks K.A."/>
            <person name="Hugh J."/>
            <person name="Lohr M."/>
            <person name="Mayer K."/>
            <person name="Melkozernov A."/>
            <person name="Murata T."/>
            <person name="Nelson D."/>
            <person name="Pils B."/>
            <person name="Prigge M."/>
            <person name="Reiss B."/>
            <person name="Renner T."/>
            <person name="Rombauts S."/>
            <person name="Rushton P."/>
            <person name="Sanderfoot A."/>
            <person name="Schween G."/>
            <person name="Shiu S.-H."/>
            <person name="Stueber K."/>
            <person name="Theodoulou F.L."/>
            <person name="Tu H."/>
            <person name="Van de Peer Y."/>
            <person name="Verrier P.J."/>
            <person name="Waters E."/>
            <person name="Wood A."/>
            <person name="Yang L."/>
            <person name="Cove D."/>
            <person name="Cuming A."/>
            <person name="Hasebe M."/>
            <person name="Lucas S."/>
            <person name="Mishler D.B."/>
            <person name="Reski R."/>
            <person name="Grigoriev I."/>
            <person name="Quatrano R.S."/>
            <person name="Boore J.L."/>
        </authorList>
    </citation>
    <scope>NUCLEOTIDE SEQUENCE [LARGE SCALE GENOMIC DNA]</scope>
    <source>
        <strain evidence="4 5">cv. Gransden 2004</strain>
    </source>
</reference>
<dbReference type="AlphaFoldDB" id="A0A2K1KCN6"/>
<feature type="region of interest" description="Disordered" evidence="1">
    <location>
        <begin position="105"/>
        <end position="173"/>
    </location>
</feature>
<dbReference type="Proteomes" id="UP000006727">
    <property type="component" value="Chromosome 7"/>
</dbReference>
<dbReference type="PANTHER" id="PTHR33492:SF11">
    <property type="entry name" value="OS04G0670900 PROTEIN"/>
    <property type="match status" value="1"/>
</dbReference>
<dbReference type="InterPro" id="IPR001005">
    <property type="entry name" value="SANT/Myb"/>
</dbReference>
<gene>
    <name evidence="3" type="ORF">PHYPA_010733</name>
</gene>
<keyword evidence="5" id="KW-1185">Reference proteome</keyword>
<proteinExistence type="predicted"/>
<reference evidence="4" key="3">
    <citation type="submission" date="2020-12" db="UniProtKB">
        <authorList>
            <consortium name="EnsemblPlants"/>
        </authorList>
    </citation>
    <scope>IDENTIFICATION</scope>
</reference>
<evidence type="ECO:0000259" key="2">
    <source>
        <dbReference type="PROSITE" id="PS50090"/>
    </source>
</evidence>
<evidence type="ECO:0000313" key="3">
    <source>
        <dbReference type="EMBL" id="PNR51546.1"/>
    </source>
</evidence>
<name>A0A2K1KCN6_PHYPA</name>
<dbReference type="SMART" id="SM00717">
    <property type="entry name" value="SANT"/>
    <property type="match status" value="1"/>
</dbReference>
<dbReference type="InterPro" id="IPR044822">
    <property type="entry name" value="Myb_DNA-bind_4"/>
</dbReference>
<dbReference type="EnsemblPlants" id="Pp3c7_23130V3.2">
    <property type="protein sequence ID" value="Pp3c7_23130V3.2"/>
    <property type="gene ID" value="Pp3c7_23130"/>
</dbReference>
<feature type="region of interest" description="Disordered" evidence="1">
    <location>
        <begin position="53"/>
        <end position="91"/>
    </location>
</feature>
<evidence type="ECO:0000313" key="4">
    <source>
        <dbReference type="EnsemblPlants" id="Pp3c7_23130V3.1"/>
    </source>
</evidence>
<feature type="domain" description="Myb-like" evidence="2">
    <location>
        <begin position="249"/>
        <end position="320"/>
    </location>
</feature>
<dbReference type="EnsemblPlants" id="Pp3c7_23130V3.1">
    <property type="protein sequence ID" value="Pp3c7_23130V3.1"/>
    <property type="gene ID" value="Pp3c7_23130"/>
</dbReference>